<dbReference type="GO" id="GO:0004497">
    <property type="term" value="F:monooxygenase activity"/>
    <property type="evidence" value="ECO:0007669"/>
    <property type="project" value="UniProtKB-KW"/>
</dbReference>
<feature type="binding site" description="axial binding residue" evidence="12">
    <location>
        <position position="352"/>
    </location>
    <ligand>
        <name>heme</name>
        <dbReference type="ChEBI" id="CHEBI:30413"/>
    </ligand>
    <ligandPart>
        <name>Fe</name>
        <dbReference type="ChEBI" id="CHEBI:18248"/>
    </ligandPart>
</feature>
<reference evidence="15" key="1">
    <citation type="journal article" date="2017" name="Front. Plant Sci.">
        <title>Climate Clever Clovers: New Paradigm to Reduce the Environmental Footprint of Ruminants by Breeding Low Methanogenic Forages Utilizing Haplotype Variation.</title>
        <authorList>
            <person name="Kaur P."/>
            <person name="Appels R."/>
            <person name="Bayer P.E."/>
            <person name="Keeble-Gagnere G."/>
            <person name="Wang J."/>
            <person name="Hirakawa H."/>
            <person name="Shirasawa K."/>
            <person name="Vercoe P."/>
            <person name="Stefanova K."/>
            <person name="Durmic Z."/>
            <person name="Nichols P."/>
            <person name="Revell C."/>
            <person name="Isobe S.N."/>
            <person name="Edwards D."/>
            <person name="Erskine W."/>
        </authorList>
    </citation>
    <scope>NUCLEOTIDE SEQUENCE [LARGE SCALE GENOMIC DNA]</scope>
    <source>
        <strain evidence="15">cv. Daliak</strain>
    </source>
</reference>
<keyword evidence="8 13" id="KW-0560">Oxidoreductase</keyword>
<dbReference type="CDD" id="cd11072">
    <property type="entry name" value="CYP71-like"/>
    <property type="match status" value="1"/>
</dbReference>
<evidence type="ECO:0000256" key="11">
    <source>
        <dbReference type="ARBA" id="ARBA00023136"/>
    </source>
</evidence>
<dbReference type="OrthoDB" id="2789670at2759"/>
<evidence type="ECO:0000256" key="13">
    <source>
        <dbReference type="RuleBase" id="RU000461"/>
    </source>
</evidence>
<organism evidence="14 15">
    <name type="scientific">Trifolium subterraneum</name>
    <name type="common">Subterranean clover</name>
    <dbReference type="NCBI Taxonomy" id="3900"/>
    <lineage>
        <taxon>Eukaryota</taxon>
        <taxon>Viridiplantae</taxon>
        <taxon>Streptophyta</taxon>
        <taxon>Embryophyta</taxon>
        <taxon>Tracheophyta</taxon>
        <taxon>Spermatophyta</taxon>
        <taxon>Magnoliopsida</taxon>
        <taxon>eudicotyledons</taxon>
        <taxon>Gunneridae</taxon>
        <taxon>Pentapetalae</taxon>
        <taxon>rosids</taxon>
        <taxon>fabids</taxon>
        <taxon>Fabales</taxon>
        <taxon>Fabaceae</taxon>
        <taxon>Papilionoideae</taxon>
        <taxon>50 kb inversion clade</taxon>
        <taxon>NPAAA clade</taxon>
        <taxon>Hologalegina</taxon>
        <taxon>IRL clade</taxon>
        <taxon>Trifolieae</taxon>
        <taxon>Trifolium</taxon>
    </lineage>
</organism>
<proteinExistence type="inferred from homology"/>
<evidence type="ECO:0008006" key="16">
    <source>
        <dbReference type="Google" id="ProtNLM"/>
    </source>
</evidence>
<dbReference type="GO" id="GO:0020037">
    <property type="term" value="F:heme binding"/>
    <property type="evidence" value="ECO:0007669"/>
    <property type="project" value="InterPro"/>
</dbReference>
<evidence type="ECO:0000256" key="3">
    <source>
        <dbReference type="ARBA" id="ARBA00010617"/>
    </source>
</evidence>
<evidence type="ECO:0000256" key="2">
    <source>
        <dbReference type="ARBA" id="ARBA00004167"/>
    </source>
</evidence>
<dbReference type="Gene3D" id="1.10.630.10">
    <property type="entry name" value="Cytochrome P450"/>
    <property type="match status" value="1"/>
</dbReference>
<evidence type="ECO:0000256" key="7">
    <source>
        <dbReference type="ARBA" id="ARBA00022989"/>
    </source>
</evidence>
<keyword evidence="10 13" id="KW-0503">Monooxygenase</keyword>
<gene>
    <name evidence="14" type="ORF">TSUD_257120</name>
</gene>
<comment type="cofactor">
    <cofactor evidence="1 12">
        <name>heme</name>
        <dbReference type="ChEBI" id="CHEBI:30413"/>
    </cofactor>
</comment>
<dbReference type="FunFam" id="1.10.630.10:FF:000043">
    <property type="entry name" value="Cytochrome P450 99A2"/>
    <property type="match status" value="1"/>
</dbReference>
<keyword evidence="11" id="KW-0472">Membrane</keyword>
<dbReference type="GO" id="GO:0005506">
    <property type="term" value="F:iron ion binding"/>
    <property type="evidence" value="ECO:0007669"/>
    <property type="project" value="InterPro"/>
</dbReference>
<evidence type="ECO:0000256" key="8">
    <source>
        <dbReference type="ARBA" id="ARBA00023002"/>
    </source>
</evidence>
<dbReference type="InterPro" id="IPR036396">
    <property type="entry name" value="Cyt_P450_sf"/>
</dbReference>
<evidence type="ECO:0000313" key="15">
    <source>
        <dbReference type="Proteomes" id="UP000242715"/>
    </source>
</evidence>
<evidence type="ECO:0000256" key="12">
    <source>
        <dbReference type="PIRSR" id="PIRSR602401-1"/>
    </source>
</evidence>
<accession>A0A2Z6M7F2</accession>
<dbReference type="AlphaFoldDB" id="A0A2Z6M7F2"/>
<evidence type="ECO:0000256" key="4">
    <source>
        <dbReference type="ARBA" id="ARBA00022617"/>
    </source>
</evidence>
<dbReference type="Pfam" id="PF00067">
    <property type="entry name" value="p450"/>
    <property type="match status" value="1"/>
</dbReference>
<comment type="similarity">
    <text evidence="3 13">Belongs to the cytochrome P450 family.</text>
</comment>
<evidence type="ECO:0000256" key="5">
    <source>
        <dbReference type="ARBA" id="ARBA00022692"/>
    </source>
</evidence>
<evidence type="ECO:0000256" key="6">
    <source>
        <dbReference type="ARBA" id="ARBA00022723"/>
    </source>
</evidence>
<keyword evidence="6 12" id="KW-0479">Metal-binding</keyword>
<dbReference type="InterPro" id="IPR017972">
    <property type="entry name" value="Cyt_P450_CS"/>
</dbReference>
<evidence type="ECO:0000256" key="9">
    <source>
        <dbReference type="ARBA" id="ARBA00023004"/>
    </source>
</evidence>
<dbReference type="SUPFAM" id="SSF48264">
    <property type="entry name" value="Cytochrome P450"/>
    <property type="match status" value="1"/>
</dbReference>
<dbReference type="PRINTS" id="PR00385">
    <property type="entry name" value="P450"/>
</dbReference>
<dbReference type="EMBL" id="DF973371">
    <property type="protein sequence ID" value="GAU28384.1"/>
    <property type="molecule type" value="Genomic_DNA"/>
</dbReference>
<dbReference type="InterPro" id="IPR002401">
    <property type="entry name" value="Cyt_P450_E_grp-I"/>
</dbReference>
<dbReference type="PANTHER" id="PTHR47953:SF19">
    <property type="entry name" value="OS06G0641600 PROTEIN"/>
    <property type="match status" value="1"/>
</dbReference>
<dbReference type="GO" id="GO:0016705">
    <property type="term" value="F:oxidoreductase activity, acting on paired donors, with incorporation or reduction of molecular oxygen"/>
    <property type="evidence" value="ECO:0007669"/>
    <property type="project" value="InterPro"/>
</dbReference>
<name>A0A2Z6M7F2_TRISU</name>
<dbReference type="Proteomes" id="UP000242715">
    <property type="component" value="Unassembled WGS sequence"/>
</dbReference>
<keyword evidence="4 12" id="KW-0349">Heme</keyword>
<dbReference type="InterPro" id="IPR052306">
    <property type="entry name" value="CYP450_71D"/>
</dbReference>
<keyword evidence="9 12" id="KW-0408">Iron</keyword>
<evidence type="ECO:0000313" key="14">
    <source>
        <dbReference type="EMBL" id="GAU28384.1"/>
    </source>
</evidence>
<protein>
    <recommendedName>
        <fullName evidence="16">Cytochrome P450</fullName>
    </recommendedName>
</protein>
<keyword evidence="5" id="KW-0812">Transmembrane</keyword>
<dbReference type="GO" id="GO:0016020">
    <property type="term" value="C:membrane"/>
    <property type="evidence" value="ECO:0007669"/>
    <property type="project" value="UniProtKB-SubCell"/>
</dbReference>
<keyword evidence="15" id="KW-1185">Reference proteome</keyword>
<dbReference type="PRINTS" id="PR00463">
    <property type="entry name" value="EP450I"/>
</dbReference>
<comment type="subcellular location">
    <subcellularLocation>
        <location evidence="2">Membrane</location>
        <topology evidence="2">Single-pass membrane protein</topology>
    </subcellularLocation>
</comment>
<evidence type="ECO:0000256" key="10">
    <source>
        <dbReference type="ARBA" id="ARBA00023033"/>
    </source>
</evidence>
<sequence length="412" mass="47726">MAKEVMKTHDLTFCDRPNLLLSTIWSYNATDIIFSPYGEHWRQIRKICVVQLLSAKRVQSFRSIREEEVSNLVKSISKNEGSVVNLTQKIYSLTNGIVARACFGKRNKHQQEFISAIEETVSLLGGFCIADLYPSIKILQRVNRVKTKMEKVHREIDMIMQEIIDDHKSSPKEANKDEDLVDVLLKIQQENDQSQHPLTNDDFKSIIQDMFGAGSETSSGIVLWGMSQIIKNPKVMEEAQVEVRRVFDKKGYVDEKELHQLIYLKSVIKETLRLHPTVPLLLPRESRERCQINGYDIPVKTRVAVNVWAIGRDQRYWVEAESFKPERFTNNPIDFKGTDFEYLPFGAGRRMCPGISFGLHNIELPLAQLLYHFDWKLPNKMKNEDLDMTESFGITLRRKNDLCVIPISRRRP</sequence>
<dbReference type="InterPro" id="IPR001128">
    <property type="entry name" value="Cyt_P450"/>
</dbReference>
<dbReference type="PROSITE" id="PS00086">
    <property type="entry name" value="CYTOCHROME_P450"/>
    <property type="match status" value="1"/>
</dbReference>
<dbReference type="PANTHER" id="PTHR47953">
    <property type="entry name" value="OS08G0105600 PROTEIN"/>
    <property type="match status" value="1"/>
</dbReference>
<keyword evidence="7" id="KW-1133">Transmembrane helix</keyword>
<evidence type="ECO:0000256" key="1">
    <source>
        <dbReference type="ARBA" id="ARBA00001971"/>
    </source>
</evidence>